<organism evidence="2 3">
    <name type="scientific">Sphaerobolus stellatus (strain SS14)</name>
    <dbReference type="NCBI Taxonomy" id="990650"/>
    <lineage>
        <taxon>Eukaryota</taxon>
        <taxon>Fungi</taxon>
        <taxon>Dikarya</taxon>
        <taxon>Basidiomycota</taxon>
        <taxon>Agaricomycotina</taxon>
        <taxon>Agaricomycetes</taxon>
        <taxon>Phallomycetidae</taxon>
        <taxon>Geastrales</taxon>
        <taxon>Sphaerobolaceae</taxon>
        <taxon>Sphaerobolus</taxon>
    </lineage>
</organism>
<feature type="domain" description="GH16" evidence="1">
    <location>
        <begin position="1"/>
        <end position="272"/>
    </location>
</feature>
<sequence>LSSNIWIEEDVYSGSTFFDKWDFFNATDPTSYVNRSTAFNNGLAFINDKNQAIMRMDNTSFLQDNGFRDSVRISSQKTYNSGLFILDLTHAPWGCSVWPAFWTVGGNWPNNGEIDVFEGVHDNTHNQMTWHTGPNCNLTVTSNFTGTASVSHPPDLAHTSCFSFPADNSGCAVIDWSRASYGPHFDALNGGVFAMKWDNSSIAIWFFYRQSIPSDITQGAPDPTGWGQPASELLNDGCDIASHFQGHSIVFALVHLVYSLGDWAGSSFGTSGCPGTCGATVQNPSNFVNASWMINSLHVYQQRTIIGVSSAAPYTFIPLGSAFLAAVFSLWSTF</sequence>
<dbReference type="EMBL" id="KN837400">
    <property type="protein sequence ID" value="KIJ25746.1"/>
    <property type="molecule type" value="Genomic_DNA"/>
</dbReference>
<dbReference type="InterPro" id="IPR050546">
    <property type="entry name" value="Glycosyl_Hydrlase_16"/>
</dbReference>
<keyword evidence="2" id="KW-0378">Hydrolase</keyword>
<keyword evidence="3" id="KW-1185">Reference proteome</keyword>
<dbReference type="PANTHER" id="PTHR10963">
    <property type="entry name" value="GLYCOSYL HYDROLASE-RELATED"/>
    <property type="match status" value="1"/>
</dbReference>
<evidence type="ECO:0000259" key="1">
    <source>
        <dbReference type="PROSITE" id="PS51762"/>
    </source>
</evidence>
<evidence type="ECO:0000313" key="2">
    <source>
        <dbReference type="EMBL" id="KIJ25746.1"/>
    </source>
</evidence>
<name>A0A0C9UK18_SPHS4</name>
<dbReference type="GO" id="GO:0009251">
    <property type="term" value="P:glucan catabolic process"/>
    <property type="evidence" value="ECO:0007669"/>
    <property type="project" value="TreeGrafter"/>
</dbReference>
<dbReference type="PANTHER" id="PTHR10963:SF24">
    <property type="entry name" value="GLYCOSIDASE C21B10.07-RELATED"/>
    <property type="match status" value="1"/>
</dbReference>
<proteinExistence type="predicted"/>
<evidence type="ECO:0000313" key="3">
    <source>
        <dbReference type="Proteomes" id="UP000054279"/>
    </source>
</evidence>
<dbReference type="PROSITE" id="PS51762">
    <property type="entry name" value="GH16_2"/>
    <property type="match status" value="1"/>
</dbReference>
<dbReference type="Pfam" id="PF26113">
    <property type="entry name" value="GH16_XgeA"/>
    <property type="match status" value="1"/>
</dbReference>
<dbReference type="CDD" id="cd02181">
    <property type="entry name" value="GH16_fungal_Lam16A_glucanase"/>
    <property type="match status" value="1"/>
</dbReference>
<dbReference type="InterPro" id="IPR013320">
    <property type="entry name" value="ConA-like_dom_sf"/>
</dbReference>
<protein>
    <submittedName>
        <fullName evidence="2">Glycoside hydrolase family 16 protein</fullName>
    </submittedName>
</protein>
<dbReference type="AlphaFoldDB" id="A0A0C9UK18"/>
<dbReference type="GO" id="GO:0004553">
    <property type="term" value="F:hydrolase activity, hydrolyzing O-glycosyl compounds"/>
    <property type="evidence" value="ECO:0007669"/>
    <property type="project" value="InterPro"/>
</dbReference>
<dbReference type="OrthoDB" id="192832at2759"/>
<accession>A0A0C9UK18</accession>
<feature type="non-terminal residue" evidence="2">
    <location>
        <position position="334"/>
    </location>
</feature>
<dbReference type="Gene3D" id="2.60.120.200">
    <property type="match status" value="1"/>
</dbReference>
<reference evidence="2 3" key="1">
    <citation type="submission" date="2014-06" db="EMBL/GenBank/DDBJ databases">
        <title>Evolutionary Origins and Diversification of the Mycorrhizal Mutualists.</title>
        <authorList>
            <consortium name="DOE Joint Genome Institute"/>
            <consortium name="Mycorrhizal Genomics Consortium"/>
            <person name="Kohler A."/>
            <person name="Kuo A."/>
            <person name="Nagy L.G."/>
            <person name="Floudas D."/>
            <person name="Copeland A."/>
            <person name="Barry K.W."/>
            <person name="Cichocki N."/>
            <person name="Veneault-Fourrey C."/>
            <person name="LaButti K."/>
            <person name="Lindquist E.A."/>
            <person name="Lipzen A."/>
            <person name="Lundell T."/>
            <person name="Morin E."/>
            <person name="Murat C."/>
            <person name="Riley R."/>
            <person name="Ohm R."/>
            <person name="Sun H."/>
            <person name="Tunlid A."/>
            <person name="Henrissat B."/>
            <person name="Grigoriev I.V."/>
            <person name="Hibbett D.S."/>
            <person name="Martin F."/>
        </authorList>
    </citation>
    <scope>NUCLEOTIDE SEQUENCE [LARGE SCALE GENOMIC DNA]</scope>
    <source>
        <strain evidence="2 3">SS14</strain>
    </source>
</reference>
<dbReference type="SUPFAM" id="SSF49899">
    <property type="entry name" value="Concanavalin A-like lectins/glucanases"/>
    <property type="match status" value="1"/>
</dbReference>
<dbReference type="HOGENOM" id="CLU_016972_0_0_1"/>
<gene>
    <name evidence="2" type="ORF">M422DRAFT_193085</name>
</gene>
<dbReference type="Proteomes" id="UP000054279">
    <property type="component" value="Unassembled WGS sequence"/>
</dbReference>
<dbReference type="InterPro" id="IPR000757">
    <property type="entry name" value="Beta-glucanase-like"/>
</dbReference>